<dbReference type="Proteomes" id="UP000670475">
    <property type="component" value="Unassembled WGS sequence"/>
</dbReference>
<keyword evidence="3" id="KW-1185">Reference proteome</keyword>
<comment type="caution">
    <text evidence="2">The sequence shown here is derived from an EMBL/GenBank/DDBJ whole genome shotgun (WGS) entry which is preliminary data.</text>
</comment>
<name>A0A940RSX4_9ACTN</name>
<evidence type="ECO:0000313" key="3">
    <source>
        <dbReference type="Proteomes" id="UP000670475"/>
    </source>
</evidence>
<dbReference type="AlphaFoldDB" id="A0A940RSX4"/>
<evidence type="ECO:0000259" key="1">
    <source>
        <dbReference type="Pfam" id="PF24623"/>
    </source>
</evidence>
<gene>
    <name evidence="2" type="ORF">JFN87_01785</name>
</gene>
<evidence type="ECO:0000313" key="2">
    <source>
        <dbReference type="EMBL" id="MBP0456232.1"/>
    </source>
</evidence>
<dbReference type="Pfam" id="PF24623">
    <property type="entry name" value="Phage_zn_bind_8"/>
    <property type="match status" value="1"/>
</dbReference>
<dbReference type="EMBL" id="JAGIQL010000003">
    <property type="protein sequence ID" value="MBP0456232.1"/>
    <property type="molecule type" value="Genomic_DNA"/>
</dbReference>
<sequence>MPETEYTPETVPALNLPAINVPCDACGAKEGAPCTSHSGTRVRKHDVHRARSLARQHADAQAAQTAIV</sequence>
<dbReference type="InterPro" id="IPR056911">
    <property type="entry name" value="Phage_Znf_bind_put"/>
</dbReference>
<proteinExistence type="predicted"/>
<dbReference type="RefSeq" id="WP_209338007.1">
    <property type="nucleotide sequence ID" value="NZ_JAGIQL010000003.1"/>
</dbReference>
<protein>
    <recommendedName>
        <fullName evidence="1">DNA-binding phage zinc finger domain-containing protein</fullName>
    </recommendedName>
</protein>
<organism evidence="2 3">
    <name type="scientific">Streptomyces montanisoli</name>
    <dbReference type="NCBI Taxonomy" id="2798581"/>
    <lineage>
        <taxon>Bacteria</taxon>
        <taxon>Bacillati</taxon>
        <taxon>Actinomycetota</taxon>
        <taxon>Actinomycetes</taxon>
        <taxon>Kitasatosporales</taxon>
        <taxon>Streptomycetaceae</taxon>
        <taxon>Streptomyces</taxon>
    </lineage>
</organism>
<reference evidence="2" key="1">
    <citation type="submission" date="2021-03" db="EMBL/GenBank/DDBJ databases">
        <title>Whole genome sequence of Streptomyces bomunensis MMS17-BM035.</title>
        <authorList>
            <person name="Lee J.H."/>
        </authorList>
    </citation>
    <scope>NUCLEOTIDE SEQUENCE</scope>
    <source>
        <strain evidence="2">MMS17-BM035</strain>
    </source>
</reference>
<feature type="domain" description="DNA-binding phage zinc finger" evidence="1">
    <location>
        <begin position="13"/>
        <end position="64"/>
    </location>
</feature>
<accession>A0A940RSX4</accession>